<gene>
    <name evidence="1" type="ORF">GCM10022377_10120</name>
</gene>
<evidence type="ECO:0000313" key="2">
    <source>
        <dbReference type="Proteomes" id="UP001501536"/>
    </source>
</evidence>
<sequence length="416" mass="45540">MTIPAPAVDHYKQMQRLQSLGKLQARRAWSQVQVGMISPSWELILRNSGLVAAMSALQEEAAVAGASYGAATLAAQGLYEPPQAFVDPTGFAGFASDGRPLDGLMYSAAPHTKRLIGGGMDPQQAKIKGGKFLEMAVGTLIADSGRGAAGVDTATRKGVQYVRMLNPPSCARCVILAGRVYWWNTGFSRHPGCDCVHVQTMHGKAEGATTDPYEYFESLSDKERQKVFTKAGAQAIDDGADIYQVVNSRRGMKPGGLVTYEGTSRRGFYGRGKPPRLTPEAIYRKGLSREETIAELERYGYIVGGGQTPEGAIRGRVDGFGALGRGGTRRGASAEIAEARRTGIRPEGARNSLTAAERRLQDSRLRWEAVQQGRNPYGRWRLTPEQEAQIEYEYRLLNVYGREETKISPRKWFSEE</sequence>
<proteinExistence type="predicted"/>
<evidence type="ECO:0000313" key="1">
    <source>
        <dbReference type="EMBL" id="GAA3699091.1"/>
    </source>
</evidence>
<evidence type="ECO:0008006" key="3">
    <source>
        <dbReference type="Google" id="ProtNLM"/>
    </source>
</evidence>
<dbReference type="InterPro" id="IPR057369">
    <property type="entry name" value="VG15"/>
</dbReference>
<name>A0ABP7D439_9MICC</name>
<accession>A0ABP7D439</accession>
<dbReference type="RefSeq" id="WP_344880829.1">
    <property type="nucleotide sequence ID" value="NZ_BAABCJ010000001.1"/>
</dbReference>
<organism evidence="1 2">
    <name type="scientific">Zhihengliuella alba</name>
    <dbReference type="NCBI Taxonomy" id="547018"/>
    <lineage>
        <taxon>Bacteria</taxon>
        <taxon>Bacillati</taxon>
        <taxon>Actinomycetota</taxon>
        <taxon>Actinomycetes</taxon>
        <taxon>Micrococcales</taxon>
        <taxon>Micrococcaceae</taxon>
        <taxon>Zhihengliuella</taxon>
    </lineage>
</organism>
<comment type="caution">
    <text evidence="1">The sequence shown here is derived from an EMBL/GenBank/DDBJ whole genome shotgun (WGS) entry which is preliminary data.</text>
</comment>
<protein>
    <recommendedName>
        <fullName evidence="3">Capsid maturation protease</fullName>
    </recommendedName>
</protein>
<keyword evidence="2" id="KW-1185">Reference proteome</keyword>
<dbReference type="Pfam" id="PF25310">
    <property type="entry name" value="VG15"/>
    <property type="match status" value="1"/>
</dbReference>
<reference evidence="2" key="1">
    <citation type="journal article" date="2019" name="Int. J. Syst. Evol. Microbiol.">
        <title>The Global Catalogue of Microorganisms (GCM) 10K type strain sequencing project: providing services to taxonomists for standard genome sequencing and annotation.</title>
        <authorList>
            <consortium name="The Broad Institute Genomics Platform"/>
            <consortium name="The Broad Institute Genome Sequencing Center for Infectious Disease"/>
            <person name="Wu L."/>
            <person name="Ma J."/>
        </authorList>
    </citation>
    <scope>NUCLEOTIDE SEQUENCE [LARGE SCALE GENOMIC DNA]</scope>
    <source>
        <strain evidence="2">JCM 16961</strain>
    </source>
</reference>
<dbReference type="Proteomes" id="UP001501536">
    <property type="component" value="Unassembled WGS sequence"/>
</dbReference>
<dbReference type="EMBL" id="BAABCJ010000001">
    <property type="protein sequence ID" value="GAA3699091.1"/>
    <property type="molecule type" value="Genomic_DNA"/>
</dbReference>